<name>A0A0F9WP71_9MICR</name>
<dbReference type="EMBL" id="JPQZ01000045">
    <property type="protein sequence ID" value="KKO74788.1"/>
    <property type="molecule type" value="Genomic_DNA"/>
</dbReference>
<reference evidence="1 2" key="1">
    <citation type="journal article" date="2015" name="Environ. Microbiol.">
        <title>Genome analyses suggest the presence of polyploidy and recent human-driven expansions in eight global populations of the honeybee pathogen Nosema ceranae.</title>
        <authorList>
            <person name="Pelin A."/>
            <person name="Selman M."/>
            <person name="Aris-Brosou S."/>
            <person name="Farinelli L."/>
            <person name="Corradi N."/>
        </authorList>
    </citation>
    <scope>NUCLEOTIDE SEQUENCE [LARGE SCALE GENOMIC DNA]</scope>
    <source>
        <strain evidence="1 2">PA08 1199</strain>
    </source>
</reference>
<accession>A0A0F9WP71</accession>
<evidence type="ECO:0000313" key="1">
    <source>
        <dbReference type="EMBL" id="KKO74788.1"/>
    </source>
</evidence>
<keyword evidence="2" id="KW-1185">Reference proteome</keyword>
<dbReference type="Proteomes" id="UP000034350">
    <property type="component" value="Unassembled WGS sequence"/>
</dbReference>
<dbReference type="VEuPathDB" id="MicrosporidiaDB:AAJ76_4500011075"/>
<dbReference type="VEuPathDB" id="MicrosporidiaDB:G9O61_00g021760"/>
<evidence type="ECO:0000313" key="2">
    <source>
        <dbReference type="Proteomes" id="UP000034350"/>
    </source>
</evidence>
<dbReference type="RefSeq" id="XP_024330530.1">
    <property type="nucleotide sequence ID" value="XM_024475672.1"/>
</dbReference>
<proteinExistence type="predicted"/>
<gene>
    <name evidence="1" type="ORF">AAJ76_4500011075</name>
</gene>
<protein>
    <submittedName>
        <fullName evidence="1">Uncharacterized protein</fullName>
    </submittedName>
</protein>
<comment type="caution">
    <text evidence="1">The sequence shown here is derived from an EMBL/GenBank/DDBJ whole genome shotgun (WGS) entry which is preliminary data.</text>
</comment>
<organism evidence="1 2">
    <name type="scientific">Vairimorpha ceranae</name>
    <dbReference type="NCBI Taxonomy" id="40302"/>
    <lineage>
        <taxon>Eukaryota</taxon>
        <taxon>Fungi</taxon>
        <taxon>Fungi incertae sedis</taxon>
        <taxon>Microsporidia</taxon>
        <taxon>Nosematidae</taxon>
        <taxon>Vairimorpha</taxon>
    </lineage>
</organism>
<sequence length="217" mass="25591">MNYSFIKFYCPSIIIFTFIVGIGSSLNNPTDDIKENSYNNLKRSSPKQLYEQYKKEVLETFLNVEYFKLAMKLVYVITSISKNEWIESFIKYHIEENNVPRLVQEYNEKKIFKMVTALNNFKKWVFCGNTLVNEDFKDRLACIFRCDVQNGSVLLTKKHFNIFNDNLFILGLIKIKIDQLLSQNERNQACRDFSKYGDSITVSFWATIFTKLILNIL</sequence>
<dbReference type="VEuPathDB" id="MicrosporidiaDB:NCER_101765"/>
<dbReference type="AlphaFoldDB" id="A0A0F9WP71"/>
<dbReference type="GeneID" id="36320619"/>